<evidence type="ECO:0000313" key="1">
    <source>
        <dbReference type="EMBL" id="TGO80995.1"/>
    </source>
</evidence>
<sequence>MSLSAKQTNTNAEEHDELQHVRIHSQCGACGFLFCVGDRLVAPAEETATIHADCFNLYKSQATYQDKVYRLWFASLRIYPWPGSPALLLPPKPDIDRASRLAADKYNLKQLSKLPSEINTMIWNFSRRNDLLRFSAVLQMIDTLSSTSYDRLVSTSLRHIQDWRRGDYPIINTNSSCSLIQLTIDSKGIKSIQGLQHSIYKPPSQFVVYMTFKASQNLSINFQVG</sequence>
<dbReference type="STRING" id="87229.A0A4Z1K518"/>
<evidence type="ECO:0000313" key="2">
    <source>
        <dbReference type="Proteomes" id="UP000297280"/>
    </source>
</evidence>
<dbReference type="EMBL" id="PQXO01001435">
    <property type="protein sequence ID" value="TGO80995.1"/>
    <property type="molecule type" value="Genomic_DNA"/>
</dbReference>
<comment type="caution">
    <text evidence="1">The sequence shown here is derived from an EMBL/GenBank/DDBJ whole genome shotgun (WGS) entry which is preliminary data.</text>
</comment>
<gene>
    <name evidence="1" type="ORF">BPOR_1443g00010</name>
</gene>
<organism evidence="1 2">
    <name type="scientific">Botrytis porri</name>
    <dbReference type="NCBI Taxonomy" id="87229"/>
    <lineage>
        <taxon>Eukaryota</taxon>
        <taxon>Fungi</taxon>
        <taxon>Dikarya</taxon>
        <taxon>Ascomycota</taxon>
        <taxon>Pezizomycotina</taxon>
        <taxon>Leotiomycetes</taxon>
        <taxon>Helotiales</taxon>
        <taxon>Sclerotiniaceae</taxon>
        <taxon>Botrytis</taxon>
    </lineage>
</organism>
<name>A0A4Z1K518_9HELO</name>
<dbReference type="AlphaFoldDB" id="A0A4Z1K518"/>
<protein>
    <submittedName>
        <fullName evidence="1">Uncharacterized protein</fullName>
    </submittedName>
</protein>
<keyword evidence="2" id="KW-1185">Reference proteome</keyword>
<accession>A0A4Z1K518</accession>
<dbReference type="Proteomes" id="UP000297280">
    <property type="component" value="Unassembled WGS sequence"/>
</dbReference>
<reference evidence="1 2" key="1">
    <citation type="submission" date="2017-12" db="EMBL/GenBank/DDBJ databases">
        <title>Comparative genomics of Botrytis spp.</title>
        <authorList>
            <person name="Valero-Jimenez C.A."/>
            <person name="Tapia P."/>
            <person name="Veloso J."/>
            <person name="Silva-Moreno E."/>
            <person name="Staats M."/>
            <person name="Valdes J.H."/>
            <person name="Van Kan J.A.L."/>
        </authorList>
    </citation>
    <scope>NUCLEOTIDE SEQUENCE [LARGE SCALE GENOMIC DNA]</scope>
    <source>
        <strain evidence="1 2">MUCL3349</strain>
    </source>
</reference>
<proteinExistence type="predicted"/>